<dbReference type="PATRIC" id="fig|1618422.5.peg.120"/>
<gene>
    <name evidence="3" type="ORF">US86_C0001G0117</name>
</gene>
<dbReference type="EMBL" id="LBUP01000001">
    <property type="protein sequence ID" value="KKQ67190.1"/>
    <property type="molecule type" value="Genomic_DNA"/>
</dbReference>
<feature type="transmembrane region" description="Helical" evidence="1">
    <location>
        <begin position="43"/>
        <end position="66"/>
    </location>
</feature>
<name>A0A0G0JVS2_9BACT</name>
<feature type="transmembrane region" description="Helical" evidence="1">
    <location>
        <begin position="279"/>
        <end position="301"/>
    </location>
</feature>
<dbReference type="AlphaFoldDB" id="A0A0G0JVS2"/>
<reference evidence="3 4" key="1">
    <citation type="journal article" date="2015" name="Nature">
        <title>rRNA introns, odd ribosomes, and small enigmatic genomes across a large radiation of phyla.</title>
        <authorList>
            <person name="Brown C.T."/>
            <person name="Hug L.A."/>
            <person name="Thomas B.C."/>
            <person name="Sharon I."/>
            <person name="Castelle C.J."/>
            <person name="Singh A."/>
            <person name="Wilkins M.J."/>
            <person name="Williams K.H."/>
            <person name="Banfield J.F."/>
        </authorList>
    </citation>
    <scope>NUCLEOTIDE SEQUENCE [LARGE SCALE GENOMIC DNA]</scope>
</reference>
<feature type="domain" description="Acyltransferase 3" evidence="2">
    <location>
        <begin position="11"/>
        <end position="332"/>
    </location>
</feature>
<dbReference type="Pfam" id="PF01757">
    <property type="entry name" value="Acyl_transf_3"/>
    <property type="match status" value="1"/>
</dbReference>
<feature type="transmembrane region" description="Helical" evidence="1">
    <location>
        <begin position="223"/>
        <end position="243"/>
    </location>
</feature>
<dbReference type="GO" id="GO:0000271">
    <property type="term" value="P:polysaccharide biosynthetic process"/>
    <property type="evidence" value="ECO:0007669"/>
    <property type="project" value="TreeGrafter"/>
</dbReference>
<dbReference type="GO" id="GO:0016747">
    <property type="term" value="F:acyltransferase activity, transferring groups other than amino-acyl groups"/>
    <property type="evidence" value="ECO:0007669"/>
    <property type="project" value="InterPro"/>
</dbReference>
<keyword evidence="1" id="KW-0812">Transmembrane</keyword>
<comment type="caution">
    <text evidence="3">The sequence shown here is derived from an EMBL/GenBank/DDBJ whole genome shotgun (WGS) entry which is preliminary data.</text>
</comment>
<sequence>MENNPNHLNHLQLLRAVAALLVVMYHTYIFSDKVLNYKHLNGMFISGFSGVDLFFVLSGFIILYVHGQDMGKISKFKPYLIKRFARVFPIYWLINLLVIPLYFILPQFGQGYETEFKTIVKSLLLLPQSNLPIISVAWTLIHEMRFYIIFSLAILLGIKKFWPVSWLILSITLTFYFLRVAGIKYQTNFITGFLFSYYNLEFLLGCLGAYLVQKNRLKASKGILMLGVLSFLFSNIYYKIYSLRLDDSLRILFFGLPSALIVTSLAIQDKIKSSNIPKLLLLIGNASYSIYLTHQIIISIATRVLIASGIQQLIGLSILMMLSATVAVSVGIAIHLYLEKPMVFYTRKLLLPQTQTSF</sequence>
<dbReference type="PANTHER" id="PTHR23028">
    <property type="entry name" value="ACETYLTRANSFERASE"/>
    <property type="match status" value="1"/>
</dbReference>
<dbReference type="PANTHER" id="PTHR23028:SF131">
    <property type="entry name" value="BLR2367 PROTEIN"/>
    <property type="match status" value="1"/>
</dbReference>
<dbReference type="Proteomes" id="UP000034235">
    <property type="component" value="Unassembled WGS sequence"/>
</dbReference>
<protein>
    <recommendedName>
        <fullName evidence="2">Acyltransferase 3 domain-containing protein</fullName>
    </recommendedName>
</protein>
<keyword evidence="1" id="KW-1133">Transmembrane helix</keyword>
<proteinExistence type="predicted"/>
<feature type="transmembrane region" description="Helical" evidence="1">
    <location>
        <begin position="189"/>
        <end position="211"/>
    </location>
</feature>
<evidence type="ECO:0000313" key="4">
    <source>
        <dbReference type="Proteomes" id="UP000034235"/>
    </source>
</evidence>
<evidence type="ECO:0000313" key="3">
    <source>
        <dbReference type="EMBL" id="KKQ67190.1"/>
    </source>
</evidence>
<organism evidence="3 4">
    <name type="scientific">Candidatus Daviesbacteria bacterium GW2011_GWA2_38_24</name>
    <dbReference type="NCBI Taxonomy" id="1618422"/>
    <lineage>
        <taxon>Bacteria</taxon>
        <taxon>Candidatus Daviesiibacteriota</taxon>
    </lineage>
</organism>
<dbReference type="InterPro" id="IPR050879">
    <property type="entry name" value="Acyltransferase_3"/>
</dbReference>
<dbReference type="InterPro" id="IPR002656">
    <property type="entry name" value="Acyl_transf_3_dom"/>
</dbReference>
<feature type="transmembrane region" description="Helical" evidence="1">
    <location>
        <begin position="249"/>
        <end position="267"/>
    </location>
</feature>
<dbReference type="GO" id="GO:0016020">
    <property type="term" value="C:membrane"/>
    <property type="evidence" value="ECO:0007669"/>
    <property type="project" value="TreeGrafter"/>
</dbReference>
<keyword evidence="1" id="KW-0472">Membrane</keyword>
<evidence type="ECO:0000256" key="1">
    <source>
        <dbReference type="SAM" id="Phobius"/>
    </source>
</evidence>
<accession>A0A0G0JVS2</accession>
<feature type="transmembrane region" description="Helical" evidence="1">
    <location>
        <begin position="87"/>
        <end position="105"/>
    </location>
</feature>
<feature type="transmembrane region" description="Helical" evidence="1">
    <location>
        <begin position="133"/>
        <end position="157"/>
    </location>
</feature>
<feature type="transmembrane region" description="Helical" evidence="1">
    <location>
        <begin position="12"/>
        <end position="31"/>
    </location>
</feature>
<evidence type="ECO:0000259" key="2">
    <source>
        <dbReference type="Pfam" id="PF01757"/>
    </source>
</evidence>
<feature type="transmembrane region" description="Helical" evidence="1">
    <location>
        <begin position="164"/>
        <end position="183"/>
    </location>
</feature>
<feature type="transmembrane region" description="Helical" evidence="1">
    <location>
        <begin position="313"/>
        <end position="338"/>
    </location>
</feature>